<dbReference type="SUPFAM" id="SSF56059">
    <property type="entry name" value="Glutathione synthetase ATP-binding domain-like"/>
    <property type="match status" value="1"/>
</dbReference>
<evidence type="ECO:0000313" key="3">
    <source>
        <dbReference type="EMBL" id="KKU63016.1"/>
    </source>
</evidence>
<protein>
    <recommendedName>
        <fullName evidence="2">ATP-grasp domain-containing protein</fullName>
    </recommendedName>
</protein>
<dbReference type="EMBL" id="LCNV01000037">
    <property type="protein sequence ID" value="KKU63016.1"/>
    <property type="molecule type" value="Genomic_DNA"/>
</dbReference>
<feature type="domain" description="ATP-grasp" evidence="2">
    <location>
        <begin position="162"/>
        <end position="376"/>
    </location>
</feature>
<dbReference type="InterPro" id="IPR011761">
    <property type="entry name" value="ATP-grasp"/>
</dbReference>
<evidence type="ECO:0000256" key="1">
    <source>
        <dbReference type="PROSITE-ProRule" id="PRU00409"/>
    </source>
</evidence>
<sequence length="452" mass="52117">MKQIYIANVLEAYYKSYRKLNSKDRIYWTQYDALDGNRSLLYGGDEKIIVSTTPINRQHWEYTCGLAGWKNTLNLVPEEKTTSICSNILTDNSLNTQFIKAVKTNPGIEIIPYRHTEEFYALTEYLHAQDLKFQLPETLPQEHRFIETYFHSKRGFRHLWEMVKDPKLSIEIPEGFITADREEALEAAYYFRVTNRDFLFKYSRGVQGVGIIFNEADKLPADKETFIEKTGELLKDDIWSEGCIVVEEKIHADTAVMGGSPNVEMMITPEGEVKQSYACEQVLDRDGKTFMGVGINPDVYESEYIKTAFRAAKNFGRKLSEYGVRGVFDMDLVVSKDGRVYAVESNIRRTGGTHIHEYCMALFGINYMQKYYIKSYELKVGAKNGKNLEYNGAREILKGLLASRADKSGIYFVNPDFLEMDFLVLMLVSKDKKGLRRLESEVKKRFERGNYG</sequence>
<dbReference type="PROSITE" id="PS50975">
    <property type="entry name" value="ATP_GRASP"/>
    <property type="match status" value="1"/>
</dbReference>
<dbReference type="GO" id="GO:0046872">
    <property type="term" value="F:metal ion binding"/>
    <property type="evidence" value="ECO:0007669"/>
    <property type="project" value="InterPro"/>
</dbReference>
<dbReference type="Proteomes" id="UP000034364">
    <property type="component" value="Unassembled WGS sequence"/>
</dbReference>
<comment type="caution">
    <text evidence="3">The sequence shown here is derived from an EMBL/GenBank/DDBJ whole genome shotgun (WGS) entry which is preliminary data.</text>
</comment>
<dbReference type="AlphaFoldDB" id="A0A0G1S0Y3"/>
<keyword evidence="1" id="KW-0547">Nucleotide-binding</keyword>
<organism evidence="3 4">
    <name type="scientific">Candidatus Amesbacteria bacterium GW2011_GWA1_47_16</name>
    <dbReference type="NCBI Taxonomy" id="1618353"/>
    <lineage>
        <taxon>Bacteria</taxon>
        <taxon>Candidatus Amesiibacteriota</taxon>
    </lineage>
</organism>
<keyword evidence="1" id="KW-0067">ATP-binding</keyword>
<evidence type="ECO:0000313" key="4">
    <source>
        <dbReference type="Proteomes" id="UP000034364"/>
    </source>
</evidence>
<accession>A0A0G1S0Y3</accession>
<name>A0A0G1S0Y3_9BACT</name>
<gene>
    <name evidence="3" type="ORF">UX87_C0037G0014</name>
</gene>
<reference evidence="3 4" key="1">
    <citation type="journal article" date="2015" name="Nature">
        <title>rRNA introns, odd ribosomes, and small enigmatic genomes across a large radiation of phyla.</title>
        <authorList>
            <person name="Brown C.T."/>
            <person name="Hug L.A."/>
            <person name="Thomas B.C."/>
            <person name="Sharon I."/>
            <person name="Castelle C.J."/>
            <person name="Singh A."/>
            <person name="Wilkins M.J."/>
            <person name="Williams K.H."/>
            <person name="Banfield J.F."/>
        </authorList>
    </citation>
    <scope>NUCLEOTIDE SEQUENCE [LARGE SCALE GENOMIC DNA]</scope>
</reference>
<proteinExistence type="predicted"/>
<evidence type="ECO:0000259" key="2">
    <source>
        <dbReference type="PROSITE" id="PS50975"/>
    </source>
</evidence>
<dbReference type="GO" id="GO:0005524">
    <property type="term" value="F:ATP binding"/>
    <property type="evidence" value="ECO:0007669"/>
    <property type="project" value="UniProtKB-UniRule"/>
</dbReference>